<protein>
    <submittedName>
        <fullName evidence="2">Uncharacterized protein</fullName>
    </submittedName>
</protein>
<reference evidence="2" key="1">
    <citation type="submission" date="2021-01" db="EMBL/GenBank/DDBJ databases">
        <authorList>
            <person name="Corre E."/>
            <person name="Pelletier E."/>
            <person name="Niang G."/>
            <person name="Scheremetjew M."/>
            <person name="Finn R."/>
            <person name="Kale V."/>
            <person name="Holt S."/>
            <person name="Cochrane G."/>
            <person name="Meng A."/>
            <person name="Brown T."/>
            <person name="Cohen L."/>
        </authorList>
    </citation>
    <scope>NUCLEOTIDE SEQUENCE</scope>
    <source>
        <strain evidence="2">SAG 63-3</strain>
    </source>
</reference>
<feature type="region of interest" description="Disordered" evidence="1">
    <location>
        <begin position="88"/>
        <end position="189"/>
    </location>
</feature>
<feature type="compositionally biased region" description="Polar residues" evidence="1">
    <location>
        <begin position="216"/>
        <end position="226"/>
    </location>
</feature>
<dbReference type="EMBL" id="HBFM01026326">
    <property type="protein sequence ID" value="CAD8784091.1"/>
    <property type="molecule type" value="Transcribed_RNA"/>
</dbReference>
<proteinExistence type="predicted"/>
<feature type="region of interest" description="Disordered" evidence="1">
    <location>
        <begin position="202"/>
        <end position="264"/>
    </location>
</feature>
<gene>
    <name evidence="2" type="ORF">PPAR00522_LOCUS17002</name>
</gene>
<evidence type="ECO:0000256" key="1">
    <source>
        <dbReference type="SAM" id="MobiDB-lite"/>
    </source>
</evidence>
<evidence type="ECO:0000313" key="2">
    <source>
        <dbReference type="EMBL" id="CAD8784091.1"/>
    </source>
</evidence>
<organism evidence="2">
    <name type="scientific">Polytomella parva</name>
    <dbReference type="NCBI Taxonomy" id="51329"/>
    <lineage>
        <taxon>Eukaryota</taxon>
        <taxon>Viridiplantae</taxon>
        <taxon>Chlorophyta</taxon>
        <taxon>core chlorophytes</taxon>
        <taxon>Chlorophyceae</taxon>
        <taxon>CS clade</taxon>
        <taxon>Chlamydomonadales</taxon>
        <taxon>Chlamydomonadaceae</taxon>
        <taxon>Polytomella</taxon>
    </lineage>
</organism>
<name>A0A7S0YMS7_9CHLO</name>
<accession>A0A7S0YMS7</accession>
<dbReference type="AlphaFoldDB" id="A0A7S0YMS7"/>
<sequence>MSNRQKNPTAKPSCNCSCKGRCKYPDWCEKCGVIKCRPEIPTNWADGTLNSSYREDYYKKNGAPSSSARSSLPSKRFIPEMLPLSDATTFRTDFGPKTVDHPGRRPGQSPLPLDPFLHQSTYSANYPRHPLRSSVPSKPPAATLNLPLDGQSSYKADYPSFPAGSGSRTPFDPNDARGIVPAPFDGLSEYKDKYLPVGADYDRRRSLKPDGGPFHSLSSTPNSTLSGDDFRKWPLASPSKPRCCENQGHKAVMRPPSARCDAGK</sequence>